<reference evidence="2" key="3">
    <citation type="submission" date="2024-01" db="EMBL/GenBank/DDBJ databases">
        <authorList>
            <person name="Coelho M.A."/>
            <person name="David-Palma M."/>
            <person name="Shea T."/>
            <person name="Sun S."/>
            <person name="Cuomo C.A."/>
            <person name="Heitman J."/>
        </authorList>
    </citation>
    <scope>NUCLEOTIDE SEQUENCE</scope>
    <source>
        <strain evidence="2">CBS 7841</strain>
    </source>
</reference>
<reference evidence="2" key="2">
    <citation type="journal article" date="2022" name="Elife">
        <title>Obligate sexual reproduction of a homothallic fungus closely related to the Cryptococcus pathogenic species complex.</title>
        <authorList>
            <person name="Passer A.R."/>
            <person name="Clancey S.A."/>
            <person name="Shea T."/>
            <person name="David-Palma M."/>
            <person name="Averette A.F."/>
            <person name="Boekhout T."/>
            <person name="Porcel B.M."/>
            <person name="Nowrousian M."/>
            <person name="Cuomo C.A."/>
            <person name="Sun S."/>
            <person name="Heitman J."/>
            <person name="Coelho M.A."/>
        </authorList>
    </citation>
    <scope>NUCLEOTIDE SEQUENCE</scope>
    <source>
        <strain evidence="2">CBS 7841</strain>
    </source>
</reference>
<keyword evidence="3" id="KW-1185">Reference proteome</keyword>
<evidence type="ECO:0000313" key="3">
    <source>
        <dbReference type="Proteomes" id="UP000094043"/>
    </source>
</evidence>
<gene>
    <name evidence="2" type="ORF">L203_101411</name>
</gene>
<protein>
    <submittedName>
        <fullName evidence="2">Uncharacterized protein</fullName>
    </submittedName>
</protein>
<organism evidence="2 3">
    <name type="scientific">Cryptococcus depauperatus CBS 7841</name>
    <dbReference type="NCBI Taxonomy" id="1295531"/>
    <lineage>
        <taxon>Eukaryota</taxon>
        <taxon>Fungi</taxon>
        <taxon>Dikarya</taxon>
        <taxon>Basidiomycota</taxon>
        <taxon>Agaricomycotina</taxon>
        <taxon>Tremellomycetes</taxon>
        <taxon>Tremellales</taxon>
        <taxon>Cryptococcaceae</taxon>
        <taxon>Cryptococcus</taxon>
    </lineage>
</organism>
<feature type="coiled-coil region" evidence="1">
    <location>
        <begin position="299"/>
        <end position="352"/>
    </location>
</feature>
<dbReference type="KEGG" id="cdep:91085624"/>
<name>A0AAJ8LZ53_9TREE</name>
<evidence type="ECO:0000313" key="2">
    <source>
        <dbReference type="EMBL" id="WVN86250.1"/>
    </source>
</evidence>
<dbReference type="Proteomes" id="UP000094043">
    <property type="component" value="Chromosome 2"/>
</dbReference>
<dbReference type="RefSeq" id="XP_066066950.1">
    <property type="nucleotide sequence ID" value="XM_066210853.1"/>
</dbReference>
<dbReference type="EMBL" id="CP143785">
    <property type="protein sequence ID" value="WVN86250.1"/>
    <property type="molecule type" value="Genomic_DNA"/>
</dbReference>
<reference evidence="2" key="1">
    <citation type="submission" date="2016-06" db="EMBL/GenBank/DDBJ databases">
        <authorList>
            <person name="Cuomo C."/>
            <person name="Litvintseva A."/>
            <person name="Heitman J."/>
            <person name="Chen Y."/>
            <person name="Sun S."/>
            <person name="Springer D."/>
            <person name="Dromer F."/>
            <person name="Young S."/>
            <person name="Zeng Q."/>
            <person name="Chapman S."/>
            <person name="Gujja S."/>
            <person name="Saif S."/>
            <person name="Birren B."/>
        </authorList>
    </citation>
    <scope>NUCLEOTIDE SEQUENCE</scope>
    <source>
        <strain evidence="2">CBS 7841</strain>
    </source>
</reference>
<evidence type="ECO:0000256" key="1">
    <source>
        <dbReference type="SAM" id="Coils"/>
    </source>
</evidence>
<accession>A0AAJ8LZ53</accession>
<dbReference type="AlphaFoldDB" id="A0AAJ8LZ53"/>
<sequence length="610" mass="67946">MALANNNETSVTVFAPLTTELATLPTALPTILSHLHHLLDIRQSQNLSLPYLHPYAPLTPQLSARRFKSEKGKEKEDYIPEVEVIKELREAVRVWKRVVSGSESGRLSQPLKEIITHQSTLLPTASILHSLSLPLNNPNPPFPSARLSIPPHTLLQHLSVASGLQTFVEDSQFGLQQSSLAIAGERCVVDVDLGVDLGGEEDESRMGTPMVGMTPTETPFMIATPLISAVPPTAGTIHSDERAKVKLLKLVASHVTPSGGTGQSSYICAVLSDRINSYLALYNSPPSPQSLEAKRGDDLWEKEQEVRKLEAELRDLKELDDVAKGCEGVDWFEELEKLVDTLEELRKGSSQQRIYLADDKTVYPTFKLLPPSTASITPTFNPIWRIRPARKPVETVPCVDSSFDKSKDEDINMEEKWLSTEWVIECKDDSGIGGIVASRDWLNNVERDELNGIRVESLLYRQYPQPAFLPLQQQAFPYTAPFVHPSRQGSLEQHWSMALPGPLGFVIGRALRRQVVLNQMFASVFKPQVIQPYNASEEDANTDLEDILGKLILNAAFAKTSQARRRRFQSGNEGPEYVKVEGVENIRGKMDLVELVDNILQEKINDPSSR</sequence>
<dbReference type="GeneID" id="91085624"/>
<proteinExistence type="predicted"/>
<keyword evidence="1" id="KW-0175">Coiled coil</keyword>